<dbReference type="OrthoDB" id="240216at2759"/>
<feature type="domain" description="Choline/carnitine acyltransferase" evidence="9">
    <location>
        <begin position="758"/>
        <end position="1220"/>
    </location>
</feature>
<sequence>MDCMYGRCMECKEVILQSETDSTINTEWFQWKTKKETRLINNQEKEVTLTVKEKVTDSIDCLIDTFSSEMQRFKVHTFNITNQFNHYRKMKENLKENEVLIHIDFAENFLCKLSTEIQSMHFGASKQQITLHTGVYYTKGRTQTFCGVSDCLDHNPSAIWAFLDPILDRIINENKNVDTLHFFSDGPCSQYRQKGNFFLLSKEMSKRGLQATWNFHESGHGKGVPDGVGGTLKRTANDLVLRGKDITSAKSFVESIQEQESLVMLYEVAKEHIAEKTRLLASQNLKAVPGTFKLHQIRTSICGEIWYRDVSCTCVESCSEYGHNWKKAVLIVNSKHVQEKDREDSKLKGQIPEESGSKKSEEDKEAKTKYKKSCDHQEPDGYVPKDSDSSTREAFFLKTLNNLASCTTFTDVHKMCTKIQNEIERQQFNIDYNYFPSILNTGISVDEDSLQIFPRDISQKELLELTPVRIGADGNCLPYTGSVFAFGDQKRAEEIRVRMIIEQTIFKDCYLDQDYLKRGTDNSYTNNALSKTYAMYSDEYIPNERLSLRKVEMVYKQEVMKITKNRSYMGIWQLFSLSSILCRPLFSVYPMLGNPNVRNDLHRLILPRQNIGLETAYVMWTSTRTDMNEKNWVPNHFVAALKDIEMEEKDTIENFDPNDVTPQYLVDRYVLVEYDNKPYPGKVIDCDEAEVYVTCMHRLGKTLRTSTFYWPLAVRDKCWYGMDKIIGVIPEPRLVGQKYFVDNQLRGLPIDRARHKEKGQPLCMEQYYKLFTSYRIPGVKKDSLISNHTNLMPEPEHIIVICKNQFFVLDVINNFTRLSEGDLYTQLGRIYKMAEENAAKAEPIGILTAAYRDQWSIARAKLMEDSTNRDSLDAIERCIFVLCLDKGIPLLFNHQNSIDETNKNIRDDVSLAFQMLHGMGTNLNGANRWYDKTMQFVISEDGACGLNYEHSPSEGIAVVQLIEHLLRYMEEVRAKRLVRMNSVCELASPRKLQWKVFPEIVDSFNVASKRLDCKIEDLDLYILRFVEFGKEFPKSMSMSPDSFIQLSLQLTFYKIHRKLVSTYESASTRRFRLGRVDNIRANSPAALEWVKAMIGEVLVSDMEKMVLLRKAMQKQTEIMTENILGQGTDCHLLGLREMAVELGRPVPDLFLDDGFRIANHFSLSTSQVPTTMDAFMCYGPVVPDGYGVCYNPHPHNILVCITSFKSHSETRSDYFAYTLESSFLQMQELCLKTSEAARPLQTVQENLHEIQNSTDMRNGSVSRLHNGDCHGSPSRSPRHLARSKRVGSSSNEVKTQK</sequence>
<dbReference type="SUPFAM" id="SSF52777">
    <property type="entry name" value="CoA-dependent acyltransferases"/>
    <property type="match status" value="2"/>
</dbReference>
<dbReference type="Gene3D" id="3.30.559.10">
    <property type="entry name" value="Chloramphenicol acetyltransferase-like domain"/>
    <property type="match status" value="1"/>
</dbReference>
<evidence type="ECO:0000313" key="11">
    <source>
        <dbReference type="Proteomes" id="UP000683360"/>
    </source>
</evidence>
<dbReference type="PANTHER" id="PTHR22589">
    <property type="entry name" value="CARNITINE O-ACYLTRANSFERASE"/>
    <property type="match status" value="1"/>
</dbReference>
<evidence type="ECO:0000256" key="6">
    <source>
        <dbReference type="ARBA" id="ARBA00040495"/>
    </source>
</evidence>
<evidence type="ECO:0000256" key="1">
    <source>
        <dbReference type="ARBA" id="ARBA00005232"/>
    </source>
</evidence>
<feature type="compositionally biased region" description="Basic residues" evidence="8">
    <location>
        <begin position="1276"/>
        <end position="1285"/>
    </location>
</feature>
<keyword evidence="2 10" id="KW-0808">Transferase</keyword>
<dbReference type="GO" id="GO:0004102">
    <property type="term" value="F:choline O-acetyltransferase activity"/>
    <property type="evidence" value="ECO:0007669"/>
    <property type="project" value="UniProtKB-EC"/>
</dbReference>
<dbReference type="Proteomes" id="UP000683360">
    <property type="component" value="Unassembled WGS sequence"/>
</dbReference>
<keyword evidence="11" id="KW-1185">Reference proteome</keyword>
<proteinExistence type="inferred from homology"/>
<accession>A0A8S3TVE8</accession>
<dbReference type="PANTHER" id="PTHR22589:SF14">
    <property type="entry name" value="CHOLINE O-ACETYLTRANSFERASE"/>
    <property type="match status" value="1"/>
</dbReference>
<dbReference type="Gene3D" id="3.30.559.70">
    <property type="entry name" value="Choline/Carnitine o-acyltransferase, domain 2"/>
    <property type="match status" value="1"/>
</dbReference>
<comment type="similarity">
    <text evidence="1">Belongs to the carnitine/choline acetyltransferase family.</text>
</comment>
<dbReference type="InterPro" id="IPR000542">
    <property type="entry name" value="Carn_acyl_trans"/>
</dbReference>
<feature type="region of interest" description="Disordered" evidence="8">
    <location>
        <begin position="341"/>
        <end position="388"/>
    </location>
</feature>
<dbReference type="PROSITE" id="PS00440">
    <property type="entry name" value="ACYLTRANSF_C_2"/>
    <property type="match status" value="1"/>
</dbReference>
<dbReference type="GO" id="GO:0005737">
    <property type="term" value="C:cytoplasm"/>
    <property type="evidence" value="ECO:0007669"/>
    <property type="project" value="TreeGrafter"/>
</dbReference>
<dbReference type="GO" id="GO:0045202">
    <property type="term" value="C:synapse"/>
    <property type="evidence" value="ECO:0007669"/>
    <property type="project" value="GOC"/>
</dbReference>
<evidence type="ECO:0000256" key="5">
    <source>
        <dbReference type="ARBA" id="ARBA00039091"/>
    </source>
</evidence>
<evidence type="ECO:0000256" key="2">
    <source>
        <dbReference type="ARBA" id="ARBA00022679"/>
    </source>
</evidence>
<evidence type="ECO:0000256" key="7">
    <source>
        <dbReference type="PIRSR" id="PIRSR600542-1"/>
    </source>
</evidence>
<dbReference type="InterPro" id="IPR023213">
    <property type="entry name" value="CAT-like_dom_sf"/>
</dbReference>
<comment type="caution">
    <text evidence="10">The sequence shown here is derived from an EMBL/GenBank/DDBJ whole genome shotgun (WGS) entry which is preliminary data.</text>
</comment>
<evidence type="ECO:0000259" key="9">
    <source>
        <dbReference type="Pfam" id="PF00755"/>
    </source>
</evidence>
<dbReference type="CDD" id="cd22791">
    <property type="entry name" value="OTU_VRTN"/>
    <property type="match status" value="1"/>
</dbReference>
<feature type="compositionally biased region" description="Basic and acidic residues" evidence="8">
    <location>
        <begin position="355"/>
        <end position="388"/>
    </location>
</feature>
<dbReference type="Pfam" id="PF00755">
    <property type="entry name" value="Carn_acyltransf"/>
    <property type="match status" value="1"/>
</dbReference>
<dbReference type="GO" id="GO:0008292">
    <property type="term" value="P:acetylcholine biosynthetic process"/>
    <property type="evidence" value="ECO:0007669"/>
    <property type="project" value="TreeGrafter"/>
</dbReference>
<evidence type="ECO:0000313" key="10">
    <source>
        <dbReference type="EMBL" id="CAG2235335.1"/>
    </source>
</evidence>
<dbReference type="InterPro" id="IPR039551">
    <property type="entry name" value="Cho/carn_acyl_trans"/>
</dbReference>
<evidence type="ECO:0000256" key="4">
    <source>
        <dbReference type="ARBA" id="ARBA00023315"/>
    </source>
</evidence>
<name>A0A8S3TVE8_MYTED</name>
<gene>
    <name evidence="10" type="ORF">MEDL_48046</name>
</gene>
<dbReference type="EMBL" id="CAJPWZ010002318">
    <property type="protein sequence ID" value="CAG2235335.1"/>
    <property type="molecule type" value="Genomic_DNA"/>
</dbReference>
<organism evidence="10 11">
    <name type="scientific">Mytilus edulis</name>
    <name type="common">Blue mussel</name>
    <dbReference type="NCBI Taxonomy" id="6550"/>
    <lineage>
        <taxon>Eukaryota</taxon>
        <taxon>Metazoa</taxon>
        <taxon>Spiralia</taxon>
        <taxon>Lophotrochozoa</taxon>
        <taxon>Mollusca</taxon>
        <taxon>Bivalvia</taxon>
        <taxon>Autobranchia</taxon>
        <taxon>Pteriomorphia</taxon>
        <taxon>Mytilida</taxon>
        <taxon>Mytiloidea</taxon>
        <taxon>Mytilidae</taxon>
        <taxon>Mytilinae</taxon>
        <taxon>Mytilus</taxon>
    </lineage>
</organism>
<feature type="compositionally biased region" description="Polar residues" evidence="8">
    <location>
        <begin position="1250"/>
        <end position="1263"/>
    </location>
</feature>
<feature type="region of interest" description="Disordered" evidence="8">
    <location>
        <begin position="1250"/>
        <end position="1297"/>
    </location>
</feature>
<feature type="active site" description="Proton acceptor" evidence="7">
    <location>
        <position position="950"/>
    </location>
</feature>
<dbReference type="GO" id="GO:0043005">
    <property type="term" value="C:neuron projection"/>
    <property type="evidence" value="ECO:0007669"/>
    <property type="project" value="TreeGrafter"/>
</dbReference>
<protein>
    <recommendedName>
        <fullName evidence="6">Choline O-acetyltransferase</fullName>
        <ecNumber evidence="5">2.3.1.6</ecNumber>
    </recommendedName>
</protein>
<evidence type="ECO:0000256" key="8">
    <source>
        <dbReference type="SAM" id="MobiDB-lite"/>
    </source>
</evidence>
<keyword evidence="4 10" id="KW-0012">Acyltransferase</keyword>
<dbReference type="InterPro" id="IPR042231">
    <property type="entry name" value="Cho/carn_acyl_trans_2"/>
</dbReference>
<reference evidence="10" key="1">
    <citation type="submission" date="2021-03" db="EMBL/GenBank/DDBJ databases">
        <authorList>
            <person name="Bekaert M."/>
        </authorList>
    </citation>
    <scope>NUCLEOTIDE SEQUENCE</scope>
</reference>
<keyword evidence="3" id="KW-0530">Neurotransmitter biosynthesis</keyword>
<dbReference type="EC" id="2.3.1.6" evidence="5"/>
<dbReference type="GO" id="GO:0007274">
    <property type="term" value="P:neuromuscular synaptic transmission"/>
    <property type="evidence" value="ECO:0007669"/>
    <property type="project" value="TreeGrafter"/>
</dbReference>
<dbReference type="InterPro" id="IPR047273">
    <property type="entry name" value="VRTN_OTU_dom"/>
</dbReference>
<evidence type="ECO:0000256" key="3">
    <source>
        <dbReference type="ARBA" id="ARBA00022979"/>
    </source>
</evidence>
<feature type="compositionally biased region" description="Polar residues" evidence="8">
    <location>
        <begin position="1286"/>
        <end position="1297"/>
    </location>
</feature>